<evidence type="ECO:0000256" key="1">
    <source>
        <dbReference type="SAM" id="Phobius"/>
    </source>
</evidence>
<dbReference type="Proteomes" id="UP001432027">
    <property type="component" value="Unassembled WGS sequence"/>
</dbReference>
<sequence>LNECSHRIQVRDTRVIEVTRLVALMNNRDDELLVHLEAVVSHTRIGHIVVIYLRASAHSSLVHLSNVLRDEAALVDLAHRPHAPSLNSRLAEDTQHMLTTTLYRAILAFSLLAGAVFRTFVIDVIRERVTDPLLAPLELSRILVDINGFRYSAAVLVLLTTLLGVALAAS</sequence>
<evidence type="ECO:0008006" key="4">
    <source>
        <dbReference type="Google" id="ProtNLM"/>
    </source>
</evidence>
<keyword evidence="1" id="KW-1133">Transmembrane helix</keyword>
<proteinExistence type="predicted"/>
<evidence type="ECO:0000313" key="3">
    <source>
        <dbReference type="Proteomes" id="UP001432027"/>
    </source>
</evidence>
<dbReference type="EMBL" id="BTSX01000004">
    <property type="protein sequence ID" value="GMS97305.1"/>
    <property type="molecule type" value="Genomic_DNA"/>
</dbReference>
<feature type="transmembrane region" description="Helical" evidence="1">
    <location>
        <begin position="149"/>
        <end position="169"/>
    </location>
</feature>
<keyword evidence="1" id="KW-0472">Membrane</keyword>
<keyword evidence="1" id="KW-0812">Transmembrane</keyword>
<evidence type="ECO:0000313" key="2">
    <source>
        <dbReference type="EMBL" id="GMS97305.1"/>
    </source>
</evidence>
<reference evidence="2" key="1">
    <citation type="submission" date="2023-10" db="EMBL/GenBank/DDBJ databases">
        <title>Genome assembly of Pristionchus species.</title>
        <authorList>
            <person name="Yoshida K."/>
            <person name="Sommer R.J."/>
        </authorList>
    </citation>
    <scope>NUCLEOTIDE SEQUENCE</scope>
    <source>
        <strain evidence="2">RS0144</strain>
    </source>
</reference>
<feature type="transmembrane region" description="Helical" evidence="1">
    <location>
        <begin position="105"/>
        <end position="125"/>
    </location>
</feature>
<feature type="non-terminal residue" evidence="2">
    <location>
        <position position="1"/>
    </location>
</feature>
<protein>
    <recommendedName>
        <fullName evidence="4">G protein-coupled receptor</fullName>
    </recommendedName>
</protein>
<accession>A0AAV5TSQ3</accession>
<name>A0AAV5TSQ3_9BILA</name>
<gene>
    <name evidence="2" type="ORF">PENTCL1PPCAC_19480</name>
</gene>
<organism evidence="2 3">
    <name type="scientific">Pristionchus entomophagus</name>
    <dbReference type="NCBI Taxonomy" id="358040"/>
    <lineage>
        <taxon>Eukaryota</taxon>
        <taxon>Metazoa</taxon>
        <taxon>Ecdysozoa</taxon>
        <taxon>Nematoda</taxon>
        <taxon>Chromadorea</taxon>
        <taxon>Rhabditida</taxon>
        <taxon>Rhabditina</taxon>
        <taxon>Diplogasteromorpha</taxon>
        <taxon>Diplogasteroidea</taxon>
        <taxon>Neodiplogasteridae</taxon>
        <taxon>Pristionchus</taxon>
    </lineage>
</organism>
<comment type="caution">
    <text evidence="2">The sequence shown here is derived from an EMBL/GenBank/DDBJ whole genome shotgun (WGS) entry which is preliminary data.</text>
</comment>
<dbReference type="AlphaFoldDB" id="A0AAV5TSQ3"/>
<keyword evidence="3" id="KW-1185">Reference proteome</keyword>